<name>A0ABS8WTP8_DATST</name>
<feature type="region of interest" description="Disordered" evidence="1">
    <location>
        <begin position="1"/>
        <end position="22"/>
    </location>
</feature>
<comment type="caution">
    <text evidence="2">The sequence shown here is derived from an EMBL/GenBank/DDBJ whole genome shotgun (WGS) entry which is preliminary data.</text>
</comment>
<sequence>MKATSQVKLDEESEGEDGENDNLALMAKSDIDLDRFLRVSKTFSNLKSDYKVEPANAIKHSTSKISKLEETVSFRKTATVNRWKCSQSLKDELNTIKEGKTSSSEIIINDQGFHETGNYFLGKGTAS</sequence>
<reference evidence="2 3" key="1">
    <citation type="journal article" date="2021" name="BMC Genomics">
        <title>Datura genome reveals duplications of psychoactive alkaloid biosynthetic genes and high mutation rate following tissue culture.</title>
        <authorList>
            <person name="Rajewski A."/>
            <person name="Carter-House D."/>
            <person name="Stajich J."/>
            <person name="Litt A."/>
        </authorList>
    </citation>
    <scope>NUCLEOTIDE SEQUENCE [LARGE SCALE GENOMIC DNA]</scope>
    <source>
        <strain evidence="2">AR-01</strain>
    </source>
</reference>
<gene>
    <name evidence="2" type="ORF">HAX54_002772</name>
</gene>
<keyword evidence="3" id="KW-1185">Reference proteome</keyword>
<accession>A0ABS8WTP8</accession>
<evidence type="ECO:0000313" key="2">
    <source>
        <dbReference type="EMBL" id="MCE3215548.1"/>
    </source>
</evidence>
<evidence type="ECO:0000256" key="1">
    <source>
        <dbReference type="SAM" id="MobiDB-lite"/>
    </source>
</evidence>
<protein>
    <submittedName>
        <fullName evidence="2">Uncharacterized protein</fullName>
    </submittedName>
</protein>
<dbReference type="EMBL" id="JACEIK010011239">
    <property type="protein sequence ID" value="MCE3215548.1"/>
    <property type="molecule type" value="Genomic_DNA"/>
</dbReference>
<dbReference type="Proteomes" id="UP000823775">
    <property type="component" value="Unassembled WGS sequence"/>
</dbReference>
<organism evidence="2 3">
    <name type="scientific">Datura stramonium</name>
    <name type="common">Jimsonweed</name>
    <name type="synonym">Common thornapple</name>
    <dbReference type="NCBI Taxonomy" id="4076"/>
    <lineage>
        <taxon>Eukaryota</taxon>
        <taxon>Viridiplantae</taxon>
        <taxon>Streptophyta</taxon>
        <taxon>Embryophyta</taxon>
        <taxon>Tracheophyta</taxon>
        <taxon>Spermatophyta</taxon>
        <taxon>Magnoliopsida</taxon>
        <taxon>eudicotyledons</taxon>
        <taxon>Gunneridae</taxon>
        <taxon>Pentapetalae</taxon>
        <taxon>asterids</taxon>
        <taxon>lamiids</taxon>
        <taxon>Solanales</taxon>
        <taxon>Solanaceae</taxon>
        <taxon>Solanoideae</taxon>
        <taxon>Datureae</taxon>
        <taxon>Datura</taxon>
    </lineage>
</organism>
<feature type="compositionally biased region" description="Acidic residues" evidence="1">
    <location>
        <begin position="11"/>
        <end position="20"/>
    </location>
</feature>
<evidence type="ECO:0000313" key="3">
    <source>
        <dbReference type="Proteomes" id="UP000823775"/>
    </source>
</evidence>
<proteinExistence type="predicted"/>